<name>A0A6N3A1Y2_9BACT</name>
<dbReference type="AlphaFoldDB" id="A0A6N3A1Y2"/>
<dbReference type="InterPro" id="IPR038056">
    <property type="entry name" value="YjbR-like_sf"/>
</dbReference>
<evidence type="ECO:0008006" key="2">
    <source>
        <dbReference type="Google" id="ProtNLM"/>
    </source>
</evidence>
<dbReference type="PANTHER" id="PTHR35145">
    <property type="entry name" value="CYTOPLASMIC PROTEIN-RELATED"/>
    <property type="match status" value="1"/>
</dbReference>
<gene>
    <name evidence="1" type="ORF">PCLFYP37_01313</name>
</gene>
<dbReference type="Pfam" id="PF04237">
    <property type="entry name" value="YjbR"/>
    <property type="match status" value="1"/>
</dbReference>
<evidence type="ECO:0000313" key="1">
    <source>
        <dbReference type="EMBL" id="VYT85984.1"/>
    </source>
</evidence>
<organism evidence="1">
    <name type="scientific">Paraprevotella clara</name>
    <dbReference type="NCBI Taxonomy" id="454154"/>
    <lineage>
        <taxon>Bacteria</taxon>
        <taxon>Pseudomonadati</taxon>
        <taxon>Bacteroidota</taxon>
        <taxon>Bacteroidia</taxon>
        <taxon>Bacteroidales</taxon>
        <taxon>Prevotellaceae</taxon>
        <taxon>Paraprevotella</taxon>
    </lineage>
</organism>
<protein>
    <recommendedName>
        <fullName evidence="2">MmcQ/YjbR family DNA-binding protein</fullName>
    </recommendedName>
</protein>
<dbReference type="RefSeq" id="WP_008619138.1">
    <property type="nucleotide sequence ID" value="NZ_CABMOJ010000020.1"/>
</dbReference>
<reference evidence="1" key="1">
    <citation type="submission" date="2019-11" db="EMBL/GenBank/DDBJ databases">
        <authorList>
            <person name="Feng L."/>
        </authorList>
    </citation>
    <scope>NUCLEOTIDE SEQUENCE</scope>
    <source>
        <strain evidence="1">PclaraLFYP37</strain>
    </source>
</reference>
<dbReference type="PANTHER" id="PTHR35145:SF1">
    <property type="entry name" value="CYTOPLASMIC PROTEIN"/>
    <property type="match status" value="1"/>
</dbReference>
<dbReference type="EMBL" id="CACRUT010000008">
    <property type="protein sequence ID" value="VYT85984.1"/>
    <property type="molecule type" value="Genomic_DNA"/>
</dbReference>
<dbReference type="Gene3D" id="3.90.1150.30">
    <property type="match status" value="1"/>
</dbReference>
<dbReference type="GeneID" id="93556973"/>
<proteinExistence type="predicted"/>
<dbReference type="InterPro" id="IPR007351">
    <property type="entry name" value="YjbR"/>
</dbReference>
<accession>A0A6N3A1Y2</accession>
<dbReference type="InterPro" id="IPR058532">
    <property type="entry name" value="YjbR/MT2646/Rv2570-like"/>
</dbReference>
<dbReference type="SUPFAM" id="SSF142906">
    <property type="entry name" value="YjbR-like"/>
    <property type="match status" value="1"/>
</dbReference>
<sequence length="119" mass="14084">MDIEQIRAYCLSKPHATEDFPFDETTLVFRVMNKIFASIGLDNVDWFCLKCDPEYAIELREHYTGITGAWHWNKKYWNQIAITHGDVPDALIRSLIDHSYNEVVKKLPRKLRDQLKEEE</sequence>